<dbReference type="EMBL" id="FXAF01000011">
    <property type="protein sequence ID" value="SMF65851.1"/>
    <property type="molecule type" value="Genomic_DNA"/>
</dbReference>
<dbReference type="AlphaFoldDB" id="A0A1X7G8J5"/>
<keyword evidence="2" id="KW-1185">Reference proteome</keyword>
<dbReference type="RefSeq" id="WP_159457697.1">
    <property type="nucleotide sequence ID" value="NZ_FXAF01000011.1"/>
</dbReference>
<reference evidence="2" key="1">
    <citation type="submission" date="2017-04" db="EMBL/GenBank/DDBJ databases">
        <authorList>
            <person name="Varghese N."/>
            <person name="Submissions S."/>
        </authorList>
    </citation>
    <scope>NUCLEOTIDE SEQUENCE [LARGE SCALE GENOMIC DNA]</scope>
    <source>
        <strain evidence="2">B4P</strain>
    </source>
</reference>
<evidence type="ECO:0000313" key="2">
    <source>
        <dbReference type="Proteomes" id="UP000192903"/>
    </source>
</evidence>
<dbReference type="STRING" id="464029.SAMN02982989_3414"/>
<name>A0A1X7G8J5_9HYPH</name>
<organism evidence="1 2">
    <name type="scientific">Xaviernesmea oryzae</name>
    <dbReference type="NCBI Taxonomy" id="464029"/>
    <lineage>
        <taxon>Bacteria</taxon>
        <taxon>Pseudomonadati</taxon>
        <taxon>Pseudomonadota</taxon>
        <taxon>Alphaproteobacteria</taxon>
        <taxon>Hyphomicrobiales</taxon>
        <taxon>Rhizobiaceae</taxon>
        <taxon>Rhizobium/Agrobacterium group</taxon>
        <taxon>Xaviernesmea</taxon>
    </lineage>
</organism>
<gene>
    <name evidence="1" type="ORF">SAMN02982989_3414</name>
</gene>
<dbReference type="OrthoDB" id="9884556at2"/>
<dbReference type="Proteomes" id="UP000192903">
    <property type="component" value="Unassembled WGS sequence"/>
</dbReference>
<evidence type="ECO:0000313" key="1">
    <source>
        <dbReference type="EMBL" id="SMF65851.1"/>
    </source>
</evidence>
<sequence length="56" mass="6145">MTSKQDRKASYVKVKVLMPFERYMTGDTPSLPPQKAAALEKQGMVKAEAKTTKASA</sequence>
<proteinExistence type="predicted"/>
<protein>
    <submittedName>
        <fullName evidence="1">Uncharacterized protein</fullName>
    </submittedName>
</protein>
<accession>A0A1X7G8J5</accession>